<keyword evidence="1" id="KW-1133">Transmembrane helix</keyword>
<dbReference type="KEGG" id="psyt:DSAG12_01561"/>
<dbReference type="GO" id="GO:0004519">
    <property type="term" value="F:endonuclease activity"/>
    <property type="evidence" value="ECO:0007669"/>
    <property type="project" value="UniProtKB-KW"/>
</dbReference>
<dbReference type="InterPro" id="IPR036691">
    <property type="entry name" value="Endo/exonu/phosph_ase_sf"/>
</dbReference>
<dbReference type="GO" id="GO:0016020">
    <property type="term" value="C:membrane"/>
    <property type="evidence" value="ECO:0007669"/>
    <property type="project" value="GOC"/>
</dbReference>
<evidence type="ECO:0000259" key="2">
    <source>
        <dbReference type="Pfam" id="PF03372"/>
    </source>
</evidence>
<dbReference type="PANTHER" id="PTHR14859:SF1">
    <property type="entry name" value="PGAP2-INTERACTING PROTEIN"/>
    <property type="match status" value="1"/>
</dbReference>
<feature type="transmembrane region" description="Helical" evidence="1">
    <location>
        <begin position="210"/>
        <end position="228"/>
    </location>
</feature>
<dbReference type="InterPro" id="IPR005135">
    <property type="entry name" value="Endo/exonuclease/phosphatase"/>
</dbReference>
<feature type="transmembrane region" description="Helical" evidence="1">
    <location>
        <begin position="97"/>
        <end position="115"/>
    </location>
</feature>
<accession>A0A5B9D9B7</accession>
<keyword evidence="4" id="KW-1185">Reference proteome</keyword>
<evidence type="ECO:0000313" key="3">
    <source>
        <dbReference type="EMBL" id="QEE15734.1"/>
    </source>
</evidence>
<sequence>MEKINNFFKYKHSELILVSIMFLFFLELFSDFVESVYIFALMTLSLNVNVLSVLFFFTPVLLLFFRKKVPDKVLLIVGLLMVISRILEPLFDTTLRMLISGLGVGCFMFYFPAFLSRQKVNNEETTSYTLGIGLIVALSISILFRTLNSSIDISTYTEFQIVGWILGGLEINLFIRHYNNCTNEKESSEKLESPSLDSNSENHHKKKGRIFVYIIGIFSILLVINFVFNGSTVLARWTEGNYIFITSSIIIILCLFAILLLYKPELIFNLKPYIIYLWNGLFFIFLVVTIAVNQISFPHTLDIYPIVVSQPKPLQLLPLALLIILIPILFIDFILLIRLLIKCKPTVKKLAWSFTFGGGFYSLLMIFAIIFTSTWGFVPPVSFFFRDRLWLVFLFITGCFTNFNWFRIVKKNPFIFKDLKFGKKTKKSALILLGIIGVGTIAGVIALEPRPIAQPAGATSFKILTYNLQQGTNDNATKNYDGQLEQIREIDADVIGLQESSKIAGNSDVVRYFADKLNMYSYFGPKGVTGTTGVALLSKYPIQCAKTLYHYNEDSDRKQTATIEAEIVIGSRTFTIYITHTYGSMDAKSMLVNDILDRSVDKENVLFIGDMNFRQYSEPYNITTNVLVDAWLDIWPKAVDDNGLNASRRIDHIFVDPDLNIDSCEYIDWIEIESDHPAGTAVVSW</sequence>
<feature type="transmembrane region" description="Helical" evidence="1">
    <location>
        <begin position="353"/>
        <end position="377"/>
    </location>
</feature>
<feature type="transmembrane region" description="Helical" evidence="1">
    <location>
        <begin position="389"/>
        <end position="408"/>
    </location>
</feature>
<reference evidence="3 4" key="2">
    <citation type="journal article" date="2024" name="Int. J. Syst. Evol. Microbiol.">
        <title>Promethearchaeum syntrophicum gen. nov., sp. nov., an anaerobic, obligately syntrophic archaeon, the first isolate of the lineage 'Asgard' archaea, and proposal of the new archaeal phylum Promethearchaeota phyl. nov. and kingdom Promethearchaeati regn. nov.</title>
        <authorList>
            <person name="Imachi H."/>
            <person name="Nobu M.K."/>
            <person name="Kato S."/>
            <person name="Takaki Y."/>
            <person name="Miyazaki M."/>
            <person name="Miyata M."/>
            <person name="Ogawara M."/>
            <person name="Saito Y."/>
            <person name="Sakai S."/>
            <person name="Tahara Y.O."/>
            <person name="Takano Y."/>
            <person name="Tasumi E."/>
            <person name="Uematsu K."/>
            <person name="Yoshimura T."/>
            <person name="Itoh T."/>
            <person name="Ohkuma M."/>
            <person name="Takai K."/>
        </authorList>
    </citation>
    <scope>NUCLEOTIDE SEQUENCE [LARGE SCALE GENOMIC DNA]</scope>
    <source>
        <strain evidence="3 4">MK-D1</strain>
    </source>
</reference>
<feature type="transmembrane region" description="Helical" evidence="1">
    <location>
        <begin position="12"/>
        <end position="30"/>
    </location>
</feature>
<dbReference type="Proteomes" id="UP000321408">
    <property type="component" value="Chromosome"/>
</dbReference>
<dbReference type="PANTHER" id="PTHR14859">
    <property type="entry name" value="CALCOFLUOR WHITE HYPERSENSITIVE PROTEIN PRECURSOR"/>
    <property type="match status" value="1"/>
</dbReference>
<keyword evidence="3" id="KW-0378">Hydrolase</keyword>
<keyword evidence="3" id="KW-0540">Nuclease</keyword>
<feature type="transmembrane region" description="Helical" evidence="1">
    <location>
        <begin position="316"/>
        <end position="341"/>
    </location>
</feature>
<gene>
    <name evidence="3" type="ORF">DSAG12_01561</name>
</gene>
<dbReference type="GO" id="GO:0004527">
    <property type="term" value="F:exonuclease activity"/>
    <property type="evidence" value="ECO:0007669"/>
    <property type="project" value="UniProtKB-KW"/>
</dbReference>
<keyword evidence="3" id="KW-0255">Endonuclease</keyword>
<evidence type="ECO:0000256" key="1">
    <source>
        <dbReference type="SAM" id="Phobius"/>
    </source>
</evidence>
<feature type="transmembrane region" description="Helical" evidence="1">
    <location>
        <begin position="127"/>
        <end position="147"/>
    </location>
</feature>
<evidence type="ECO:0000313" key="4">
    <source>
        <dbReference type="Proteomes" id="UP000321408"/>
    </source>
</evidence>
<feature type="transmembrane region" description="Helical" evidence="1">
    <location>
        <begin position="159"/>
        <end position="175"/>
    </location>
</feature>
<dbReference type="GeneID" id="41329555"/>
<dbReference type="RefSeq" id="WP_147662635.1">
    <property type="nucleotide sequence ID" value="NZ_CP042905.2"/>
</dbReference>
<organism evidence="3 4">
    <name type="scientific">Promethearchaeum syntrophicum</name>
    <dbReference type="NCBI Taxonomy" id="2594042"/>
    <lineage>
        <taxon>Archaea</taxon>
        <taxon>Promethearchaeati</taxon>
        <taxon>Promethearchaeota</taxon>
        <taxon>Promethearchaeia</taxon>
        <taxon>Promethearchaeales</taxon>
        <taxon>Promethearchaeaceae</taxon>
        <taxon>Promethearchaeum</taxon>
    </lineage>
</organism>
<dbReference type="EMBL" id="CP042905">
    <property type="protein sequence ID" value="QEE15734.1"/>
    <property type="molecule type" value="Genomic_DNA"/>
</dbReference>
<dbReference type="SUPFAM" id="SSF56219">
    <property type="entry name" value="DNase I-like"/>
    <property type="match status" value="1"/>
</dbReference>
<dbReference type="Gene3D" id="3.60.10.10">
    <property type="entry name" value="Endonuclease/exonuclease/phosphatase"/>
    <property type="match status" value="1"/>
</dbReference>
<proteinExistence type="predicted"/>
<dbReference type="Pfam" id="PF03372">
    <property type="entry name" value="Exo_endo_phos"/>
    <property type="match status" value="1"/>
</dbReference>
<feature type="domain" description="Endonuclease/exonuclease/phosphatase" evidence="2">
    <location>
        <begin position="464"/>
        <end position="676"/>
    </location>
</feature>
<keyword evidence="1" id="KW-0812">Transmembrane</keyword>
<feature type="transmembrane region" description="Helical" evidence="1">
    <location>
        <begin position="36"/>
        <end position="65"/>
    </location>
</feature>
<protein>
    <submittedName>
        <fullName evidence="3">Endonuclease/exonuclease/phosphatase family protein</fullName>
    </submittedName>
</protein>
<dbReference type="AlphaFoldDB" id="A0A5B9D9B7"/>
<feature type="transmembrane region" description="Helical" evidence="1">
    <location>
        <begin position="72"/>
        <end position="91"/>
    </location>
</feature>
<feature type="transmembrane region" description="Helical" evidence="1">
    <location>
        <begin position="240"/>
        <end position="262"/>
    </location>
</feature>
<feature type="transmembrane region" description="Helical" evidence="1">
    <location>
        <begin position="429"/>
        <end position="447"/>
    </location>
</feature>
<feature type="transmembrane region" description="Helical" evidence="1">
    <location>
        <begin position="274"/>
        <end position="296"/>
    </location>
</feature>
<reference evidence="3 4" key="1">
    <citation type="journal article" date="2020" name="Nature">
        <title>Isolation of an archaeon at the prokaryote-eukaryote interface.</title>
        <authorList>
            <person name="Imachi H."/>
            <person name="Nobu M.K."/>
            <person name="Nakahara N."/>
            <person name="Morono Y."/>
            <person name="Ogawara M."/>
            <person name="Takaki Y."/>
            <person name="Takano Y."/>
            <person name="Uematsu K."/>
            <person name="Ikuta T."/>
            <person name="Ito M."/>
            <person name="Matsui Y."/>
            <person name="Miyazaki M."/>
            <person name="Murata K."/>
            <person name="Saito Y."/>
            <person name="Sakai S."/>
            <person name="Song C."/>
            <person name="Tasumi E."/>
            <person name="Yamanaka Y."/>
            <person name="Yamaguchi T."/>
            <person name="Kamagata Y."/>
            <person name="Tamaki H."/>
            <person name="Takai K."/>
        </authorList>
    </citation>
    <scope>NUCLEOTIDE SEQUENCE [LARGE SCALE GENOMIC DNA]</scope>
    <source>
        <strain evidence="3 4">MK-D1</strain>
    </source>
</reference>
<dbReference type="GO" id="GO:0006506">
    <property type="term" value="P:GPI anchor biosynthetic process"/>
    <property type="evidence" value="ECO:0007669"/>
    <property type="project" value="TreeGrafter"/>
</dbReference>
<keyword evidence="1" id="KW-0472">Membrane</keyword>
<name>A0A5B9D9B7_9ARCH</name>
<dbReference type="InterPro" id="IPR051916">
    <property type="entry name" value="GPI-anchor_lipid_remodeler"/>
</dbReference>